<evidence type="ECO:0000256" key="4">
    <source>
        <dbReference type="ARBA" id="ARBA00023212"/>
    </source>
</evidence>
<dbReference type="GO" id="GO:0007099">
    <property type="term" value="P:centriole replication"/>
    <property type="evidence" value="ECO:0007669"/>
    <property type="project" value="TreeGrafter"/>
</dbReference>
<dbReference type="Proteomes" id="UP000054359">
    <property type="component" value="Unassembled WGS sequence"/>
</dbReference>
<comment type="subcellular location">
    <subcellularLocation>
        <location evidence="1">Cytoplasm</location>
        <location evidence="1">Cytoskeleton</location>
        <location evidence="1">Microtubule organizing center</location>
        <location evidence="1">Centrosome</location>
    </subcellularLocation>
</comment>
<keyword evidence="8" id="KW-1185">Reference proteome</keyword>
<feature type="domain" description="Spindle assembly abnormal protein 6 N-terminal" evidence="6">
    <location>
        <begin position="10"/>
        <end position="107"/>
    </location>
</feature>
<keyword evidence="5" id="KW-0131">Cell cycle</keyword>
<reference evidence="7 8" key="1">
    <citation type="submission" date="2013-11" db="EMBL/GenBank/DDBJ databases">
        <title>Genome sequencing of Stegodyphus mimosarum.</title>
        <authorList>
            <person name="Bechsgaard J."/>
        </authorList>
    </citation>
    <scope>NUCLEOTIDE SEQUENCE [LARGE SCALE GENOMIC DNA]</scope>
</reference>
<evidence type="ECO:0000256" key="3">
    <source>
        <dbReference type="ARBA" id="ARBA00023054"/>
    </source>
</evidence>
<dbReference type="InterPro" id="IPR038558">
    <property type="entry name" value="SAS-6_N_sf"/>
</dbReference>
<dbReference type="Pfam" id="PF16531">
    <property type="entry name" value="SAS-6_N"/>
    <property type="match status" value="1"/>
</dbReference>
<keyword evidence="3" id="KW-0175">Coiled coil</keyword>
<dbReference type="Gene3D" id="2.170.210.20">
    <property type="entry name" value="Spindle assembly abnormal protein 6, N-terminal domain"/>
    <property type="match status" value="1"/>
</dbReference>
<accession>A0A087UU00</accession>
<keyword evidence="4" id="KW-0206">Cytoskeleton</keyword>
<evidence type="ECO:0000313" key="7">
    <source>
        <dbReference type="EMBL" id="KFM80839.1"/>
    </source>
</evidence>
<name>A0A087UU00_STEMI</name>
<organism evidence="7 8">
    <name type="scientific">Stegodyphus mimosarum</name>
    <name type="common">African social velvet spider</name>
    <dbReference type="NCBI Taxonomy" id="407821"/>
    <lineage>
        <taxon>Eukaryota</taxon>
        <taxon>Metazoa</taxon>
        <taxon>Ecdysozoa</taxon>
        <taxon>Arthropoda</taxon>
        <taxon>Chelicerata</taxon>
        <taxon>Arachnida</taxon>
        <taxon>Araneae</taxon>
        <taxon>Araneomorphae</taxon>
        <taxon>Entelegynae</taxon>
        <taxon>Eresoidea</taxon>
        <taxon>Eresidae</taxon>
        <taxon>Stegodyphus</taxon>
    </lineage>
</organism>
<evidence type="ECO:0000313" key="8">
    <source>
        <dbReference type="Proteomes" id="UP000054359"/>
    </source>
</evidence>
<evidence type="ECO:0000256" key="1">
    <source>
        <dbReference type="ARBA" id="ARBA00004300"/>
    </source>
</evidence>
<keyword evidence="2" id="KW-0963">Cytoplasm</keyword>
<dbReference type="STRING" id="407821.A0A087UU00"/>
<dbReference type="InterPro" id="IPR032396">
    <property type="entry name" value="SAS-6_N"/>
</dbReference>
<evidence type="ECO:0000256" key="2">
    <source>
        <dbReference type="ARBA" id="ARBA00022490"/>
    </source>
</evidence>
<dbReference type="GO" id="GO:0005813">
    <property type="term" value="C:centrosome"/>
    <property type="evidence" value="ECO:0007669"/>
    <property type="project" value="UniProtKB-SubCell"/>
</dbReference>
<dbReference type="OMA" id="HSRTCKL"/>
<dbReference type="PANTHER" id="PTHR44281:SF2">
    <property type="entry name" value="SPINDLE ASSEMBLY ABNORMAL PROTEIN 6 HOMOLOG"/>
    <property type="match status" value="1"/>
</dbReference>
<proteinExistence type="predicted"/>
<dbReference type="PANTHER" id="PTHR44281">
    <property type="entry name" value="SPINDLE ASSEMBLY ABNORMAL PROTEIN 6 HOMOLOG"/>
    <property type="match status" value="1"/>
</dbReference>
<evidence type="ECO:0000256" key="5">
    <source>
        <dbReference type="ARBA" id="ARBA00023306"/>
    </source>
</evidence>
<dbReference type="CDD" id="cd10142">
    <property type="entry name" value="HD_SAS6_N"/>
    <property type="match status" value="1"/>
</dbReference>
<dbReference type="EMBL" id="KK121603">
    <property type="protein sequence ID" value="KFM80839.1"/>
    <property type="molecule type" value="Genomic_DNA"/>
</dbReference>
<feature type="non-terminal residue" evidence="7">
    <location>
        <position position="108"/>
    </location>
</feature>
<dbReference type="GO" id="GO:0005814">
    <property type="term" value="C:centriole"/>
    <property type="evidence" value="ECO:0007669"/>
    <property type="project" value="TreeGrafter"/>
</dbReference>
<dbReference type="OrthoDB" id="49058at2759"/>
<sequence>MLNNAESKKLFAKSVPVTIKDVFTQHSRTCKLFLTVEWAEVTAGICKRELVISLTDENDPFFLHNLHLSEEDFQILKVNQGLLVDFPAFSQKFIDLVELCIAEGNKMQ</sequence>
<gene>
    <name evidence="7" type="ORF">X975_09862</name>
</gene>
<protein>
    <submittedName>
        <fullName evidence="7">Spindle assembly abnormal protein 6-like protein</fullName>
    </submittedName>
</protein>
<evidence type="ECO:0000259" key="6">
    <source>
        <dbReference type="Pfam" id="PF16531"/>
    </source>
</evidence>
<dbReference type="AlphaFoldDB" id="A0A087UU00"/>